<dbReference type="Proteomes" id="UP000291106">
    <property type="component" value="Chromosome"/>
</dbReference>
<accession>A0A411PD38</accession>
<evidence type="ECO:0000313" key="2">
    <source>
        <dbReference type="Proteomes" id="UP000291106"/>
    </source>
</evidence>
<dbReference type="EMBL" id="CP036200">
    <property type="protein sequence ID" value="QBF81431.1"/>
    <property type="molecule type" value="Genomic_DNA"/>
</dbReference>
<keyword evidence="2" id="KW-1185">Reference proteome</keyword>
<dbReference type="InterPro" id="IPR025737">
    <property type="entry name" value="FApF"/>
</dbReference>
<sequence>MGKQTLNLSSALSFPVTCQLTLVRPHVSSIVLIASLLISGNCRAQDLEPRSYTNVPIDLEFVAAGLVYSHGGLSPAPGVTVKDAQLTAKAAAVGYARTFALFGQSAKFDVGTTRACIEGSATFQGEFVEGEQCGFGDPAFKLSWNFYGAPALSLQQWSSYKAGLVIGTSLQVEAPWGSYDSDKLLNTGTNQWVFRPGLGLSYTQEKWQYGLNATVRFYSDNDNFYNDVFLEKAPQYSAQIHIIYTLDSGDWLSVSGNYFFGADTTQDGADSNDEERNSRLGVTYSYAIDKRNSLKFNASTGFITRVGNDFSTYGVFWQYLL</sequence>
<dbReference type="KEGG" id="smai:EXU30_01005"/>
<reference evidence="1 2" key="1">
    <citation type="submission" date="2019-02" db="EMBL/GenBank/DDBJ databases">
        <title>Shewanella sp. D4-2 isolated from Dokdo Island.</title>
        <authorList>
            <person name="Baek K."/>
        </authorList>
    </citation>
    <scope>NUCLEOTIDE SEQUENCE [LARGE SCALE GENOMIC DNA]</scope>
    <source>
        <strain evidence="1 2">D4-2</strain>
    </source>
</reference>
<dbReference type="OrthoDB" id="191143at2"/>
<name>A0A411PD38_9GAMM</name>
<protein>
    <submittedName>
        <fullName evidence="1">Transporter</fullName>
    </submittedName>
</protein>
<dbReference type="Pfam" id="PF13557">
    <property type="entry name" value="Phenol_MetA_deg"/>
    <property type="match status" value="1"/>
</dbReference>
<evidence type="ECO:0000313" key="1">
    <source>
        <dbReference type="EMBL" id="QBF81431.1"/>
    </source>
</evidence>
<organism evidence="1 2">
    <name type="scientific">Shewanella maritima</name>
    <dbReference type="NCBI Taxonomy" id="2520507"/>
    <lineage>
        <taxon>Bacteria</taxon>
        <taxon>Pseudomonadati</taxon>
        <taxon>Pseudomonadota</taxon>
        <taxon>Gammaproteobacteria</taxon>
        <taxon>Alteromonadales</taxon>
        <taxon>Shewanellaceae</taxon>
        <taxon>Shewanella</taxon>
    </lineage>
</organism>
<dbReference type="RefSeq" id="WP_130597408.1">
    <property type="nucleotide sequence ID" value="NZ_CP036200.1"/>
</dbReference>
<proteinExistence type="predicted"/>
<dbReference type="AlphaFoldDB" id="A0A411PD38"/>
<gene>
    <name evidence="1" type="ORF">EXU30_01005</name>
</gene>